<evidence type="ECO:0000313" key="3">
    <source>
        <dbReference type="Proteomes" id="UP000324222"/>
    </source>
</evidence>
<organism evidence="2 3">
    <name type="scientific">Portunus trituberculatus</name>
    <name type="common">Swimming crab</name>
    <name type="synonym">Neptunus trituberculatus</name>
    <dbReference type="NCBI Taxonomy" id="210409"/>
    <lineage>
        <taxon>Eukaryota</taxon>
        <taxon>Metazoa</taxon>
        <taxon>Ecdysozoa</taxon>
        <taxon>Arthropoda</taxon>
        <taxon>Crustacea</taxon>
        <taxon>Multicrustacea</taxon>
        <taxon>Malacostraca</taxon>
        <taxon>Eumalacostraca</taxon>
        <taxon>Eucarida</taxon>
        <taxon>Decapoda</taxon>
        <taxon>Pleocyemata</taxon>
        <taxon>Brachyura</taxon>
        <taxon>Eubrachyura</taxon>
        <taxon>Portunoidea</taxon>
        <taxon>Portunidae</taxon>
        <taxon>Portuninae</taxon>
        <taxon>Portunus</taxon>
    </lineage>
</organism>
<accession>A0A5B7E2V1</accession>
<proteinExistence type="predicted"/>
<feature type="region of interest" description="Disordered" evidence="1">
    <location>
        <begin position="1"/>
        <end position="30"/>
    </location>
</feature>
<dbReference type="AlphaFoldDB" id="A0A5B7E2V1"/>
<evidence type="ECO:0000256" key="1">
    <source>
        <dbReference type="SAM" id="MobiDB-lite"/>
    </source>
</evidence>
<gene>
    <name evidence="2" type="ORF">E2C01_020908</name>
</gene>
<dbReference type="EMBL" id="VSRR010001794">
    <property type="protein sequence ID" value="MPC27729.1"/>
    <property type="molecule type" value="Genomic_DNA"/>
</dbReference>
<reference evidence="2 3" key="1">
    <citation type="submission" date="2019-05" db="EMBL/GenBank/DDBJ databases">
        <title>Another draft genome of Portunus trituberculatus and its Hox gene families provides insights of decapod evolution.</title>
        <authorList>
            <person name="Jeong J.-H."/>
            <person name="Song I."/>
            <person name="Kim S."/>
            <person name="Choi T."/>
            <person name="Kim D."/>
            <person name="Ryu S."/>
            <person name="Kim W."/>
        </authorList>
    </citation>
    <scope>NUCLEOTIDE SEQUENCE [LARGE SCALE GENOMIC DNA]</scope>
    <source>
        <tissue evidence="2">Muscle</tissue>
    </source>
</reference>
<dbReference type="Proteomes" id="UP000324222">
    <property type="component" value="Unassembled WGS sequence"/>
</dbReference>
<sequence>MQHQRRGPPPLPPLTQRVKASSLSPVRGSLRSGGEQIVTYICRSAPLLTKTHLHTDMGPPAHPCGTFHLT</sequence>
<protein>
    <submittedName>
        <fullName evidence="2">Uncharacterized protein</fullName>
    </submittedName>
</protein>
<keyword evidence="3" id="KW-1185">Reference proteome</keyword>
<name>A0A5B7E2V1_PORTR</name>
<evidence type="ECO:0000313" key="2">
    <source>
        <dbReference type="EMBL" id="MPC27729.1"/>
    </source>
</evidence>
<comment type="caution">
    <text evidence="2">The sequence shown here is derived from an EMBL/GenBank/DDBJ whole genome shotgun (WGS) entry which is preliminary data.</text>
</comment>